<dbReference type="InterPro" id="IPR049177">
    <property type="entry name" value="MgtC_SapB_SrpB_YhiD_N"/>
</dbReference>
<dbReference type="Pfam" id="PF13194">
    <property type="entry name" value="DUF4010"/>
    <property type="match status" value="1"/>
</dbReference>
<dbReference type="InterPro" id="IPR025105">
    <property type="entry name" value="DUF4010"/>
</dbReference>
<evidence type="ECO:0000259" key="2">
    <source>
        <dbReference type="Pfam" id="PF02308"/>
    </source>
</evidence>
<feature type="transmembrane region" description="Helical" evidence="1">
    <location>
        <begin position="403"/>
        <end position="420"/>
    </location>
</feature>
<dbReference type="PANTHER" id="PTHR39084:SF1">
    <property type="entry name" value="DUF4010 DOMAIN-CONTAINING PROTEIN"/>
    <property type="match status" value="1"/>
</dbReference>
<feature type="transmembrane region" description="Helical" evidence="1">
    <location>
        <begin position="93"/>
        <end position="109"/>
    </location>
</feature>
<name>A0A3M0BIE5_9AQUI</name>
<feature type="transmembrane region" description="Helical" evidence="1">
    <location>
        <begin position="269"/>
        <end position="288"/>
    </location>
</feature>
<sequence length="421" mass="47579">MEFISYSLDKELLIKIILSILLGLIIGLEREHKAKEEKEVFVGIRTFPLITVLGCLSALIYENYFEGIFYFTFGALILFTIIKFYLDFSRDRGVTTEVTAIISFLIGVLTYYNYIYIAVFLTIIITFLLALKTRLETFAKGLSQEDIFSILKFILITIVVYPLLPDKDFGPFNAFNLKDIWKVVIIVSTLDFIGYVLLKWKGGKVIWITGVIGGLVSSTAVSYELAKKSKEIPSITESTTVGIALAWAIMNIRVLVLSSLFSYELTKSLAIPLLITTLIYLVIIFVKYKDEFIYKKETQKEINIENPYDIWSAIQFGIIYAVVLFVIKALKFYIGSTGIYIGSFISGVIDVDAITLSLSQMVKDNPSFLEIAIKGILIAVISNSFFKYGYIFAFGNKTLSKNMLIFLTVITIICGFFIIFV</sequence>
<feature type="transmembrane region" description="Helical" evidence="1">
    <location>
        <begin position="115"/>
        <end position="135"/>
    </location>
</feature>
<dbReference type="EMBL" id="REFO01000012">
    <property type="protein sequence ID" value="RMA96144.1"/>
    <property type="molecule type" value="Genomic_DNA"/>
</dbReference>
<evidence type="ECO:0000313" key="4">
    <source>
        <dbReference type="EMBL" id="RMA96144.1"/>
    </source>
</evidence>
<feature type="transmembrane region" description="Helical" evidence="1">
    <location>
        <begin position="308"/>
        <end position="327"/>
    </location>
</feature>
<organism evidence="4 5">
    <name type="scientific">Hydrogenothermus marinus</name>
    <dbReference type="NCBI Taxonomy" id="133270"/>
    <lineage>
        <taxon>Bacteria</taxon>
        <taxon>Pseudomonadati</taxon>
        <taxon>Aquificota</taxon>
        <taxon>Aquificia</taxon>
        <taxon>Aquificales</taxon>
        <taxon>Hydrogenothermaceae</taxon>
        <taxon>Hydrogenothermus</taxon>
    </lineage>
</organism>
<feature type="transmembrane region" description="Helical" evidence="1">
    <location>
        <begin position="147"/>
        <end position="164"/>
    </location>
</feature>
<comment type="caution">
    <text evidence="4">The sequence shown here is derived from an EMBL/GenBank/DDBJ whole genome shotgun (WGS) entry which is preliminary data.</text>
</comment>
<keyword evidence="1" id="KW-1133">Transmembrane helix</keyword>
<keyword evidence="1" id="KW-0472">Membrane</keyword>
<feature type="transmembrane region" description="Helical" evidence="1">
    <location>
        <begin position="243"/>
        <end position="262"/>
    </location>
</feature>
<dbReference type="AlphaFoldDB" id="A0A3M0BIE5"/>
<keyword evidence="5" id="KW-1185">Reference proteome</keyword>
<accession>A0A3M0BIE5</accession>
<gene>
    <name evidence="4" type="ORF">CLV39_1158</name>
</gene>
<protein>
    <submittedName>
        <fullName evidence="4">Uncharacterized membrane protein (DUF4010 family)</fullName>
    </submittedName>
</protein>
<feature type="transmembrane region" description="Helical" evidence="1">
    <location>
        <begin position="67"/>
        <end position="86"/>
    </location>
</feature>
<dbReference type="PANTHER" id="PTHR39084">
    <property type="entry name" value="MEMBRANE PROTEIN-RELATED"/>
    <property type="match status" value="1"/>
</dbReference>
<feature type="transmembrane region" description="Helical" evidence="1">
    <location>
        <begin position="205"/>
        <end position="223"/>
    </location>
</feature>
<feature type="transmembrane region" description="Helical" evidence="1">
    <location>
        <begin position="12"/>
        <end position="28"/>
    </location>
</feature>
<evidence type="ECO:0000313" key="5">
    <source>
        <dbReference type="Proteomes" id="UP000280842"/>
    </source>
</evidence>
<evidence type="ECO:0000259" key="3">
    <source>
        <dbReference type="Pfam" id="PF13194"/>
    </source>
</evidence>
<proteinExistence type="predicted"/>
<dbReference type="Pfam" id="PF02308">
    <property type="entry name" value="MgtC"/>
    <property type="match status" value="1"/>
</dbReference>
<reference evidence="4 5" key="1">
    <citation type="submission" date="2018-10" db="EMBL/GenBank/DDBJ databases">
        <title>Genomic Encyclopedia of Archaeal and Bacterial Type Strains, Phase II (KMG-II): from individual species to whole genera.</title>
        <authorList>
            <person name="Goeker M."/>
        </authorList>
    </citation>
    <scope>NUCLEOTIDE SEQUENCE [LARGE SCALE GENOMIC DNA]</scope>
    <source>
        <strain evidence="4 5">VM1</strain>
    </source>
</reference>
<evidence type="ECO:0000256" key="1">
    <source>
        <dbReference type="SAM" id="Phobius"/>
    </source>
</evidence>
<feature type="domain" description="MgtC/SapB/SrpB/YhiD N-terminal" evidence="2">
    <location>
        <begin position="17"/>
        <end position="137"/>
    </location>
</feature>
<dbReference type="Proteomes" id="UP000280842">
    <property type="component" value="Unassembled WGS sequence"/>
</dbReference>
<dbReference type="RefSeq" id="WP_121923277.1">
    <property type="nucleotide sequence ID" value="NZ_REFO01000012.1"/>
</dbReference>
<feature type="transmembrane region" description="Helical" evidence="1">
    <location>
        <begin position="339"/>
        <end position="359"/>
    </location>
</feature>
<feature type="transmembrane region" description="Helical" evidence="1">
    <location>
        <begin position="371"/>
        <end position="391"/>
    </location>
</feature>
<feature type="transmembrane region" description="Helical" evidence="1">
    <location>
        <begin position="180"/>
        <end position="198"/>
    </location>
</feature>
<feature type="domain" description="DUF4010" evidence="3">
    <location>
        <begin position="185"/>
        <end position="395"/>
    </location>
</feature>
<keyword evidence="1" id="KW-0812">Transmembrane</keyword>
<feature type="transmembrane region" description="Helical" evidence="1">
    <location>
        <begin position="40"/>
        <end position="61"/>
    </location>
</feature>
<dbReference type="OrthoDB" id="9813718at2"/>